<sequence length="158" mass="16449">MRSLFALGLIAVLVTVGCKKSQPITAATTSTPPPAAPAAPNPGNTNYQAGGGAVQNVRQAGRRTVALNDLHNLGLAIKQVETLDGRMPDKARIIEEVKTYPNIPAAINEGVIILTGTMNSGGLWAYEVDANRVGGLVLVGGVARRAEATEVQQLLAQQ</sequence>
<accession>A0A225DJS6</accession>
<keyword evidence="2" id="KW-0732">Signal</keyword>
<feature type="signal peptide" evidence="2">
    <location>
        <begin position="1"/>
        <end position="26"/>
    </location>
</feature>
<protein>
    <submittedName>
        <fullName evidence="3">Uncharacterized protein</fullName>
    </submittedName>
</protein>
<keyword evidence="4" id="KW-1185">Reference proteome</keyword>
<dbReference type="Proteomes" id="UP000214646">
    <property type="component" value="Unassembled WGS sequence"/>
</dbReference>
<organism evidence="3 4">
    <name type="scientific">Fimbriiglobus ruber</name>
    <dbReference type="NCBI Taxonomy" id="1908690"/>
    <lineage>
        <taxon>Bacteria</taxon>
        <taxon>Pseudomonadati</taxon>
        <taxon>Planctomycetota</taxon>
        <taxon>Planctomycetia</taxon>
        <taxon>Gemmatales</taxon>
        <taxon>Gemmataceae</taxon>
        <taxon>Fimbriiglobus</taxon>
    </lineage>
</organism>
<reference evidence="4" key="1">
    <citation type="submission" date="2017-06" db="EMBL/GenBank/DDBJ databases">
        <title>Genome analysis of Fimbriiglobus ruber SP5, the first member of the order Planctomycetales with confirmed chitinolytic capability.</title>
        <authorList>
            <person name="Ravin N.V."/>
            <person name="Rakitin A.L."/>
            <person name="Ivanova A.A."/>
            <person name="Beletsky A.V."/>
            <person name="Kulichevskaya I.S."/>
            <person name="Mardanov A.V."/>
            <person name="Dedysh S.N."/>
        </authorList>
    </citation>
    <scope>NUCLEOTIDE SEQUENCE [LARGE SCALE GENOMIC DNA]</scope>
    <source>
        <strain evidence="4">SP5</strain>
    </source>
</reference>
<evidence type="ECO:0000313" key="4">
    <source>
        <dbReference type="Proteomes" id="UP000214646"/>
    </source>
</evidence>
<dbReference type="OrthoDB" id="9925769at2"/>
<dbReference type="AlphaFoldDB" id="A0A225DJS6"/>
<dbReference type="EMBL" id="NIDE01000005">
    <property type="protein sequence ID" value="OWK41662.1"/>
    <property type="molecule type" value="Genomic_DNA"/>
</dbReference>
<evidence type="ECO:0000256" key="1">
    <source>
        <dbReference type="SAM" id="MobiDB-lite"/>
    </source>
</evidence>
<comment type="caution">
    <text evidence="3">The sequence shown here is derived from an EMBL/GenBank/DDBJ whole genome shotgun (WGS) entry which is preliminary data.</text>
</comment>
<name>A0A225DJS6_9BACT</name>
<feature type="region of interest" description="Disordered" evidence="1">
    <location>
        <begin position="24"/>
        <end position="45"/>
    </location>
</feature>
<evidence type="ECO:0000313" key="3">
    <source>
        <dbReference type="EMBL" id="OWK41662.1"/>
    </source>
</evidence>
<gene>
    <name evidence="3" type="ORF">FRUB_03740</name>
</gene>
<dbReference type="PROSITE" id="PS51257">
    <property type="entry name" value="PROKAR_LIPOPROTEIN"/>
    <property type="match status" value="1"/>
</dbReference>
<feature type="compositionally biased region" description="Pro residues" evidence="1">
    <location>
        <begin position="31"/>
        <end position="40"/>
    </location>
</feature>
<proteinExistence type="predicted"/>
<feature type="chain" id="PRO_5013166578" evidence="2">
    <location>
        <begin position="27"/>
        <end position="158"/>
    </location>
</feature>
<evidence type="ECO:0000256" key="2">
    <source>
        <dbReference type="SAM" id="SignalP"/>
    </source>
</evidence>
<dbReference type="RefSeq" id="WP_088254940.1">
    <property type="nucleotide sequence ID" value="NZ_NIDE01000005.1"/>
</dbReference>